<dbReference type="InterPro" id="IPR011701">
    <property type="entry name" value="MFS"/>
</dbReference>
<feature type="transmembrane region" description="Helical" evidence="8">
    <location>
        <begin position="159"/>
        <end position="179"/>
    </location>
</feature>
<dbReference type="Gene3D" id="1.20.1250.20">
    <property type="entry name" value="MFS general substrate transporter like domains"/>
    <property type="match status" value="2"/>
</dbReference>
<feature type="transmembrane region" description="Helical" evidence="8">
    <location>
        <begin position="325"/>
        <end position="349"/>
    </location>
</feature>
<dbReference type="InterPro" id="IPR044772">
    <property type="entry name" value="NO3_transporter"/>
</dbReference>
<evidence type="ECO:0000256" key="1">
    <source>
        <dbReference type="ARBA" id="ARBA00004651"/>
    </source>
</evidence>
<proteinExistence type="inferred from homology"/>
<dbReference type="EMBL" id="JABTTE010000003">
    <property type="protein sequence ID" value="NSL50931.1"/>
    <property type="molecule type" value="Genomic_DNA"/>
</dbReference>
<comment type="similarity">
    <text evidence="2">Belongs to the major facilitator superfamily. Nitrate/nitrite porter (TC 2.A.1.8) family.</text>
</comment>
<feature type="domain" description="Major facilitator superfamily (MFS) profile" evidence="9">
    <location>
        <begin position="7"/>
        <end position="382"/>
    </location>
</feature>
<organism evidence="10 11">
    <name type="scientific">Calidifontibacillus erzurumensis</name>
    <dbReference type="NCBI Taxonomy" id="2741433"/>
    <lineage>
        <taxon>Bacteria</taxon>
        <taxon>Bacillati</taxon>
        <taxon>Bacillota</taxon>
        <taxon>Bacilli</taxon>
        <taxon>Bacillales</taxon>
        <taxon>Bacillaceae</taxon>
        <taxon>Calidifontibacillus/Schinkia group</taxon>
        <taxon>Calidifontibacillus</taxon>
    </lineage>
</organism>
<comment type="caution">
    <text evidence="10">The sequence shown here is derived from an EMBL/GenBank/DDBJ whole genome shotgun (WGS) entry which is preliminary data.</text>
</comment>
<evidence type="ECO:0000256" key="2">
    <source>
        <dbReference type="ARBA" id="ARBA00008432"/>
    </source>
</evidence>
<accession>A0A8J8K7M8</accession>
<feature type="transmembrane region" description="Helical" evidence="8">
    <location>
        <begin position="130"/>
        <end position="153"/>
    </location>
</feature>
<dbReference type="Pfam" id="PF07690">
    <property type="entry name" value="MFS_1"/>
    <property type="match status" value="1"/>
</dbReference>
<feature type="transmembrane region" description="Helical" evidence="8">
    <location>
        <begin position="355"/>
        <end position="378"/>
    </location>
</feature>
<feature type="transmembrane region" description="Helical" evidence="8">
    <location>
        <begin position="73"/>
        <end position="91"/>
    </location>
</feature>
<feature type="transmembrane region" description="Helical" evidence="8">
    <location>
        <begin position="97"/>
        <end position="118"/>
    </location>
</feature>
<gene>
    <name evidence="10" type="ORF">HR057_04015</name>
</gene>
<protein>
    <submittedName>
        <fullName evidence="10">NarK/NasA family nitrate transporter</fullName>
    </submittedName>
</protein>
<evidence type="ECO:0000256" key="4">
    <source>
        <dbReference type="ARBA" id="ARBA00022692"/>
    </source>
</evidence>
<keyword evidence="5 8" id="KW-1133">Transmembrane helix</keyword>
<dbReference type="PROSITE" id="PS50850">
    <property type="entry name" value="MFS"/>
    <property type="match status" value="1"/>
</dbReference>
<dbReference type="PANTHER" id="PTHR23515">
    <property type="entry name" value="HIGH-AFFINITY NITRATE TRANSPORTER 2.3"/>
    <property type="match status" value="1"/>
</dbReference>
<keyword evidence="11" id="KW-1185">Reference proteome</keyword>
<feature type="transmembrane region" description="Helical" evidence="8">
    <location>
        <begin position="7"/>
        <end position="25"/>
    </location>
</feature>
<evidence type="ECO:0000256" key="8">
    <source>
        <dbReference type="SAM" id="Phobius"/>
    </source>
</evidence>
<dbReference type="GO" id="GO:0042128">
    <property type="term" value="P:nitrate assimilation"/>
    <property type="evidence" value="ECO:0007669"/>
    <property type="project" value="UniProtKB-KW"/>
</dbReference>
<keyword evidence="3" id="KW-0813">Transport</keyword>
<feature type="transmembrane region" description="Helical" evidence="8">
    <location>
        <begin position="239"/>
        <end position="257"/>
    </location>
</feature>
<dbReference type="SUPFAM" id="SSF103473">
    <property type="entry name" value="MFS general substrate transporter"/>
    <property type="match status" value="1"/>
</dbReference>
<evidence type="ECO:0000256" key="6">
    <source>
        <dbReference type="ARBA" id="ARBA00023063"/>
    </source>
</evidence>
<feature type="transmembrane region" description="Helical" evidence="8">
    <location>
        <begin position="45"/>
        <end position="61"/>
    </location>
</feature>
<sequence>MDRTKFVLPITTIAMAISFMTWSVLSPLASTFEQIYNLSTTQKSILVAIPVLLGSIMRIPLGIYTDRVGGRKMFTGLLLFTIIPLIGAGISNSFAALLFWAFFIGMAGTSFAISVTFVSKLTPPEKQGTALGINAVGNIGTALAGFVIPSIAVAFGLQWAFWILIFPTVIMAALIWFGTPETAKPTEKKTVLGALSVLKFRNTWMLSLFYFVSFGSFVALGIYLPTMLIDIYGINAVDAGFRAAVFVVAATVFRPVGGYFADKFGAGRVLTYVFIGITVMAFVISFALENIIIMTIACLLIAVFAGLGNGSVFKLVPTLFPKDTGTVTGIVGAWGGLGGFFPPILMGIVKDMTGSYSLGFVLFALLAFVCLFINWLNFDRRKSQVLYKRIA</sequence>
<evidence type="ECO:0000256" key="7">
    <source>
        <dbReference type="ARBA" id="ARBA00023136"/>
    </source>
</evidence>
<evidence type="ECO:0000256" key="5">
    <source>
        <dbReference type="ARBA" id="ARBA00022989"/>
    </source>
</evidence>
<dbReference type="InterPro" id="IPR020846">
    <property type="entry name" value="MFS_dom"/>
</dbReference>
<feature type="transmembrane region" description="Helical" evidence="8">
    <location>
        <begin position="269"/>
        <end position="286"/>
    </location>
</feature>
<keyword evidence="7 8" id="KW-0472">Membrane</keyword>
<dbReference type="AlphaFoldDB" id="A0A8J8K7M8"/>
<comment type="subcellular location">
    <subcellularLocation>
        <location evidence="1">Cell membrane</location>
        <topology evidence="1">Multi-pass membrane protein</topology>
    </subcellularLocation>
</comment>
<name>A0A8J8K7M8_9BACI</name>
<dbReference type="InterPro" id="IPR036259">
    <property type="entry name" value="MFS_trans_sf"/>
</dbReference>
<evidence type="ECO:0000259" key="9">
    <source>
        <dbReference type="PROSITE" id="PS50850"/>
    </source>
</evidence>
<evidence type="ECO:0000313" key="10">
    <source>
        <dbReference type="EMBL" id="NSL50931.1"/>
    </source>
</evidence>
<reference evidence="10" key="1">
    <citation type="submission" date="2020-06" db="EMBL/GenBank/DDBJ databases">
        <title>A novel thermopfilic bacterium from Erzurum, Turkey.</title>
        <authorList>
            <person name="Adiguzel A."/>
            <person name="Ay H."/>
            <person name="Baltaci M.O."/>
        </authorList>
    </citation>
    <scope>NUCLEOTIDE SEQUENCE</scope>
    <source>
        <strain evidence="10">P2</strain>
    </source>
</reference>
<dbReference type="Proteomes" id="UP000625804">
    <property type="component" value="Unassembled WGS sequence"/>
</dbReference>
<feature type="transmembrane region" description="Helical" evidence="8">
    <location>
        <begin position="292"/>
        <end position="313"/>
    </location>
</feature>
<evidence type="ECO:0000313" key="11">
    <source>
        <dbReference type="Proteomes" id="UP000625804"/>
    </source>
</evidence>
<keyword evidence="4 8" id="KW-0812">Transmembrane</keyword>
<dbReference type="GO" id="GO:0015112">
    <property type="term" value="F:nitrate transmembrane transporter activity"/>
    <property type="evidence" value="ECO:0007669"/>
    <property type="project" value="InterPro"/>
</dbReference>
<dbReference type="CDD" id="cd17341">
    <property type="entry name" value="MFS_NRT2_like"/>
    <property type="match status" value="1"/>
</dbReference>
<dbReference type="GO" id="GO:0005886">
    <property type="term" value="C:plasma membrane"/>
    <property type="evidence" value="ECO:0007669"/>
    <property type="project" value="UniProtKB-SubCell"/>
</dbReference>
<evidence type="ECO:0000256" key="3">
    <source>
        <dbReference type="ARBA" id="ARBA00022448"/>
    </source>
</evidence>
<feature type="transmembrane region" description="Helical" evidence="8">
    <location>
        <begin position="208"/>
        <end position="233"/>
    </location>
</feature>
<dbReference type="RefSeq" id="WP_173730135.1">
    <property type="nucleotide sequence ID" value="NZ_JABTTE010000003.1"/>
</dbReference>
<keyword evidence="6" id="KW-0534">Nitrate assimilation</keyword>